<feature type="transmembrane region" description="Helical" evidence="1">
    <location>
        <begin position="623"/>
        <end position="645"/>
    </location>
</feature>
<organism evidence="3 4">
    <name type="scientific">Rhodococcus ruber</name>
    <dbReference type="NCBI Taxonomy" id="1830"/>
    <lineage>
        <taxon>Bacteria</taxon>
        <taxon>Bacillati</taxon>
        <taxon>Actinomycetota</taxon>
        <taxon>Actinomycetes</taxon>
        <taxon>Mycobacteriales</taxon>
        <taxon>Nocardiaceae</taxon>
        <taxon>Rhodococcus</taxon>
    </lineage>
</organism>
<keyword evidence="2" id="KW-0732">Signal</keyword>
<sequence>MRITRCASTTVLVVIPFLLPVTVVSAQPLDGEQSVSTDRFTFPELGLGQTTTVDLTGQRTRLTVPSPTGSVPSTLNGVLTTPAWLDRGWVDVESDGRPITRITLDNAVPTTPVSIPLAAARTVDGVIALDLIPSVIPDDRYCPDPGSDAVRLIDATVDYQGQPAVPGTIADFLPGVLRKLTVFVPTEPDRETITAATIVATSIVHHYGSQPVQVVVRPDSELQGSQPDGPLERSVVLGRNSDAGAELIYPVEQAPPRMYLTGTGSELTDQARLVTSDLSDIAVATAAVAGPSAPKAQLAPESITLDDLGIGTVTGSGSATATASVTIDQTRLGRSASTLSVHLIGSYTPGSGSIRASVNGSSLAVWASDDTGRLDRWVDIPDSLLSRIETLDISVDHPPATGSGGCSATADTSVTVDGSTLVRSSDSSTPAPLGLRSLPQALMPQFDIALADESFAGVVRAVTMATGLQRLSSRPLVPQVVSMDQALDGSAPAVVIAPVAELPDALTLPLSSVDETTFRISDPAPDEGRTELTVDTDQAFATVQVTSVQNKAVLAASWNSTPEIFDAMLEWLDADSARWFALDGDIVFAAQNTDPMSLSSSALSGADDTAAVSPTESTDRTTVLIVGLGLAALAAACITALVFAVRSRRSTQGSSRHSGSE</sequence>
<keyword evidence="1" id="KW-0812">Transmembrane</keyword>
<dbReference type="RefSeq" id="WP_269601916.1">
    <property type="nucleotide sequence ID" value="NZ_JAPWIJ010000001.1"/>
</dbReference>
<name>A0ABT4M8X8_9NOCA</name>
<keyword evidence="4" id="KW-1185">Reference proteome</keyword>
<protein>
    <submittedName>
        <fullName evidence="3">Uncharacterized protein</fullName>
    </submittedName>
</protein>
<keyword evidence="1" id="KW-0472">Membrane</keyword>
<proteinExistence type="predicted"/>
<dbReference type="Proteomes" id="UP001081071">
    <property type="component" value="Unassembled WGS sequence"/>
</dbReference>
<dbReference type="EMBL" id="JAPWIJ010000001">
    <property type="protein sequence ID" value="MCZ4517308.1"/>
    <property type="molecule type" value="Genomic_DNA"/>
</dbReference>
<keyword evidence="1" id="KW-1133">Transmembrane helix</keyword>
<feature type="signal peptide" evidence="2">
    <location>
        <begin position="1"/>
        <end position="26"/>
    </location>
</feature>
<evidence type="ECO:0000313" key="4">
    <source>
        <dbReference type="Proteomes" id="UP001081071"/>
    </source>
</evidence>
<evidence type="ECO:0000256" key="2">
    <source>
        <dbReference type="SAM" id="SignalP"/>
    </source>
</evidence>
<accession>A0ABT4M8X8</accession>
<evidence type="ECO:0000256" key="1">
    <source>
        <dbReference type="SAM" id="Phobius"/>
    </source>
</evidence>
<feature type="chain" id="PRO_5047372779" evidence="2">
    <location>
        <begin position="27"/>
        <end position="661"/>
    </location>
</feature>
<evidence type="ECO:0000313" key="3">
    <source>
        <dbReference type="EMBL" id="MCZ4517308.1"/>
    </source>
</evidence>
<comment type="caution">
    <text evidence="3">The sequence shown here is derived from an EMBL/GenBank/DDBJ whole genome shotgun (WGS) entry which is preliminary data.</text>
</comment>
<reference evidence="3" key="1">
    <citation type="submission" date="2022-12" db="EMBL/GenBank/DDBJ databases">
        <authorList>
            <person name="Krivoruchko A.V."/>
            <person name="Elkin A."/>
        </authorList>
    </citation>
    <scope>NUCLEOTIDE SEQUENCE</scope>
    <source>
        <strain evidence="3">IEGM 1391</strain>
    </source>
</reference>
<gene>
    <name evidence="3" type="ORF">O4220_02200</name>
</gene>